<protein>
    <submittedName>
        <fullName evidence="4">Putative alcohol dehydrogenase superfamily, zinc-containing</fullName>
    </submittedName>
</protein>
<evidence type="ECO:0000256" key="1">
    <source>
        <dbReference type="ARBA" id="ARBA00023002"/>
    </source>
</evidence>
<dbReference type="AlphaFoldDB" id="K0IM88"/>
<dbReference type="STRING" id="1237085.Ngar_c07110"/>
<proteinExistence type="predicted"/>
<dbReference type="PATRIC" id="fig|1237085.11.peg.685"/>
<reference evidence="4 5" key="1">
    <citation type="journal article" date="2012" name="Environ. Microbiol.">
        <title>The genome of the ammonia-oxidizing Candidatus Nitrososphaera gargensis: insights into metabolic versatility and environmental adaptations.</title>
        <authorList>
            <person name="Spang A."/>
            <person name="Poehlein A."/>
            <person name="Offre P."/>
            <person name="Zumbragel S."/>
            <person name="Haider S."/>
            <person name="Rychlik N."/>
            <person name="Nowka B."/>
            <person name="Schmeisser C."/>
            <person name="Lebedeva E.V."/>
            <person name="Rattei T."/>
            <person name="Bohm C."/>
            <person name="Schmid M."/>
            <person name="Galushko A."/>
            <person name="Hatzenpichler R."/>
            <person name="Weinmaier T."/>
            <person name="Daniel R."/>
            <person name="Schleper C."/>
            <person name="Spieck E."/>
            <person name="Streit W."/>
            <person name="Wagner M."/>
        </authorList>
    </citation>
    <scope>NUCLEOTIDE SEQUENCE [LARGE SCALE GENOMIC DNA]</scope>
    <source>
        <strain evidence="5">Ga9.2</strain>
    </source>
</reference>
<dbReference type="InterPro" id="IPR013149">
    <property type="entry name" value="ADH-like_C"/>
</dbReference>
<dbReference type="Gene3D" id="3.90.180.10">
    <property type="entry name" value="Medium-chain alcohol dehydrogenases, catalytic domain"/>
    <property type="match status" value="1"/>
</dbReference>
<accession>K0IM88</accession>
<dbReference type="InterPro" id="IPR011032">
    <property type="entry name" value="GroES-like_sf"/>
</dbReference>
<dbReference type="InterPro" id="IPR036291">
    <property type="entry name" value="NAD(P)-bd_dom_sf"/>
</dbReference>
<dbReference type="InParanoid" id="K0IM88"/>
<dbReference type="Pfam" id="PF00107">
    <property type="entry name" value="ADH_zinc_N"/>
    <property type="match status" value="1"/>
</dbReference>
<dbReference type="GO" id="GO:0016616">
    <property type="term" value="F:oxidoreductase activity, acting on the CH-OH group of donors, NAD or NADP as acceptor"/>
    <property type="evidence" value="ECO:0007669"/>
    <property type="project" value="UniProtKB-ARBA"/>
</dbReference>
<name>K0IM88_NITGG</name>
<dbReference type="InterPro" id="IPR050129">
    <property type="entry name" value="Zn_alcohol_dh"/>
</dbReference>
<keyword evidence="5" id="KW-1185">Reference proteome</keyword>
<dbReference type="SUPFAM" id="SSF50129">
    <property type="entry name" value="GroES-like"/>
    <property type="match status" value="1"/>
</dbReference>
<gene>
    <name evidence="4" type="ordered locus">Ngar_c07110</name>
</gene>
<evidence type="ECO:0000313" key="5">
    <source>
        <dbReference type="Proteomes" id="UP000008037"/>
    </source>
</evidence>
<dbReference type="BioCyc" id="CNIT1237085:G1324-709-MONOMER"/>
<evidence type="ECO:0000259" key="2">
    <source>
        <dbReference type="Pfam" id="PF00107"/>
    </source>
</evidence>
<dbReference type="HOGENOM" id="CLU_026673_11_0_2"/>
<evidence type="ECO:0000313" key="4">
    <source>
        <dbReference type="EMBL" id="AFU57654.1"/>
    </source>
</evidence>
<feature type="domain" description="Alcohol dehydrogenase-like N-terminal" evidence="3">
    <location>
        <begin position="36"/>
        <end position="138"/>
    </location>
</feature>
<dbReference type="KEGG" id="nga:Ngar_c07110"/>
<dbReference type="PANTHER" id="PTHR43401">
    <property type="entry name" value="L-THREONINE 3-DEHYDROGENASE"/>
    <property type="match status" value="1"/>
</dbReference>
<dbReference type="InterPro" id="IPR013154">
    <property type="entry name" value="ADH-like_N"/>
</dbReference>
<dbReference type="GO" id="GO:0030554">
    <property type="term" value="F:adenyl nucleotide binding"/>
    <property type="evidence" value="ECO:0007669"/>
    <property type="project" value="UniProtKB-ARBA"/>
</dbReference>
<dbReference type="Proteomes" id="UP000008037">
    <property type="component" value="Chromosome"/>
</dbReference>
<dbReference type="GO" id="GO:0051262">
    <property type="term" value="P:protein tetramerization"/>
    <property type="evidence" value="ECO:0007669"/>
    <property type="project" value="UniProtKB-ARBA"/>
</dbReference>
<dbReference type="EMBL" id="CP002408">
    <property type="protein sequence ID" value="AFU57654.1"/>
    <property type="molecule type" value="Genomic_DNA"/>
</dbReference>
<feature type="domain" description="Alcohol dehydrogenase-like C-terminal" evidence="2">
    <location>
        <begin position="188"/>
        <end position="316"/>
    </location>
</feature>
<keyword evidence="1" id="KW-0560">Oxidoreductase</keyword>
<organism evidence="4 5">
    <name type="scientific">Nitrososphaera gargensis (strain Ga9.2)</name>
    <dbReference type="NCBI Taxonomy" id="1237085"/>
    <lineage>
        <taxon>Archaea</taxon>
        <taxon>Nitrososphaerota</taxon>
        <taxon>Nitrososphaeria</taxon>
        <taxon>Nitrososphaerales</taxon>
        <taxon>Nitrososphaeraceae</taxon>
        <taxon>Nitrososphaera</taxon>
    </lineage>
</organism>
<dbReference type="PANTHER" id="PTHR43401:SF2">
    <property type="entry name" value="L-THREONINE 3-DEHYDROGENASE"/>
    <property type="match status" value="1"/>
</dbReference>
<dbReference type="Pfam" id="PF08240">
    <property type="entry name" value="ADH_N"/>
    <property type="match status" value="1"/>
</dbReference>
<sequence length="365" mass="38871">MEGNCNNGTMMKDMQAAVFYGPNNISVQSAPFLQDRAALKVNACAVCGYDVRVFRKGHRKVSPPVILGHEVCGQITENVNMNSGTIQADTRVALCPIIPCLDCPYCHSSQYNMCTNLKEVGSTVNGGFAEYVGIPEQTIKIGGLVRVPDNLSDEEASLLEPLACCLNGLCQLGPFAEPRPAVIIGDGPVGLLHLQLFKNLVGAGAAVVGKVQSRMQKARSIGADAVFEYSENVASDILDFTGKAGAGTIVIATSSPSVFDLAGKIAGKNSKISLFAGMPNEQKFSIDANWLHYNQVTIVGAFSSLPPTLEEAAKIAEEGIVDLSQIVTHRYSLTEVEKAIQTTETCSGLRGVINKFPSLGKERLC</sequence>
<dbReference type="SUPFAM" id="SSF51735">
    <property type="entry name" value="NAD(P)-binding Rossmann-fold domains"/>
    <property type="match status" value="1"/>
</dbReference>
<evidence type="ECO:0000259" key="3">
    <source>
        <dbReference type="Pfam" id="PF08240"/>
    </source>
</evidence>
<dbReference type="GO" id="GO:0043168">
    <property type="term" value="F:anion binding"/>
    <property type="evidence" value="ECO:0007669"/>
    <property type="project" value="UniProtKB-ARBA"/>
</dbReference>
<dbReference type="Gene3D" id="3.40.50.720">
    <property type="entry name" value="NAD(P)-binding Rossmann-like Domain"/>
    <property type="match status" value="1"/>
</dbReference>